<evidence type="ECO:0000313" key="2">
    <source>
        <dbReference type="Proteomes" id="UP000789759"/>
    </source>
</evidence>
<reference evidence="1" key="1">
    <citation type="submission" date="2021-06" db="EMBL/GenBank/DDBJ databases">
        <authorList>
            <person name="Kallberg Y."/>
            <person name="Tangrot J."/>
            <person name="Rosling A."/>
        </authorList>
    </citation>
    <scope>NUCLEOTIDE SEQUENCE</scope>
    <source>
        <strain evidence="1">FL966</strain>
    </source>
</reference>
<dbReference type="PANTHER" id="PTHR35385:SF2">
    <property type="entry name" value="PROTEIN B, PUTATIVE-RELATED"/>
    <property type="match status" value="1"/>
</dbReference>
<dbReference type="Proteomes" id="UP000789759">
    <property type="component" value="Unassembled WGS sequence"/>
</dbReference>
<comment type="caution">
    <text evidence="1">The sequence shown here is derived from an EMBL/GenBank/DDBJ whole genome shotgun (WGS) entry which is preliminary data.</text>
</comment>
<dbReference type="EMBL" id="CAJVQA010008810">
    <property type="protein sequence ID" value="CAG8677510.1"/>
    <property type="molecule type" value="Genomic_DNA"/>
</dbReference>
<accession>A0A9N9EFD3</accession>
<name>A0A9N9EFD3_9GLOM</name>
<evidence type="ECO:0000313" key="1">
    <source>
        <dbReference type="EMBL" id="CAG8677510.1"/>
    </source>
</evidence>
<organism evidence="1 2">
    <name type="scientific">Cetraspora pellucida</name>
    <dbReference type="NCBI Taxonomy" id="1433469"/>
    <lineage>
        <taxon>Eukaryota</taxon>
        <taxon>Fungi</taxon>
        <taxon>Fungi incertae sedis</taxon>
        <taxon>Mucoromycota</taxon>
        <taxon>Glomeromycotina</taxon>
        <taxon>Glomeromycetes</taxon>
        <taxon>Diversisporales</taxon>
        <taxon>Gigasporaceae</taxon>
        <taxon>Cetraspora</taxon>
    </lineage>
</organism>
<dbReference type="PANTHER" id="PTHR35385">
    <property type="entry name" value="PROTEIN B, PUTATIVE-RELATED-RELATED"/>
    <property type="match status" value="1"/>
</dbReference>
<protein>
    <submittedName>
        <fullName evidence="1">6599_t:CDS:1</fullName>
    </submittedName>
</protein>
<dbReference type="AlphaFoldDB" id="A0A9N9EFD3"/>
<sequence>MELILNNISYSEALNIKDINTFDSIIKSSLPSNYKYMVDLIEQISSYEFLGAYEKPFKSEFHIDINTFEDVKSWLQQFMDLHKVTIHVTSFRPVSVETKNAIFKLFDVEHGPNSAYHTYWEQMQLRYKNDEEMLADRALFPHKNDIKYLYKTIVTSI</sequence>
<keyword evidence="2" id="KW-1185">Reference proteome</keyword>
<gene>
    <name evidence="1" type="ORF">CPELLU_LOCUS10602</name>
</gene>
<proteinExistence type="predicted"/>